<evidence type="ECO:0008006" key="9">
    <source>
        <dbReference type="Google" id="ProtNLM"/>
    </source>
</evidence>
<dbReference type="SUPFAM" id="SSF52980">
    <property type="entry name" value="Restriction endonuclease-like"/>
    <property type="match status" value="1"/>
</dbReference>
<dbReference type="Gene3D" id="3.40.50.300">
    <property type="entry name" value="P-loop containing nucleotide triphosphate hydrolases"/>
    <property type="match status" value="3"/>
</dbReference>
<dbReference type="EMBL" id="BOML01000050">
    <property type="protein sequence ID" value="GIE04880.1"/>
    <property type="molecule type" value="Genomic_DNA"/>
</dbReference>
<dbReference type="InterPro" id="IPR050534">
    <property type="entry name" value="Coronavir_polyprotein_1ab"/>
</dbReference>
<evidence type="ECO:0000313" key="8">
    <source>
        <dbReference type="Proteomes" id="UP000637628"/>
    </source>
</evidence>
<sequence>MTPETATESTRAALRAWRDGLVNLDAGNRMINFRRSETGMVEIAGPPPGVIVGALRSGGEHGFAGEGEFFRTGLDSNQLGTVLRRLMRKARQDFLDRGVDALHLSIGMLHWAEDSSYVSPLLLLPVELTAAGPADLPRLRGRDDDPVVNPALVLRMRLLGIELPTVDSLDTLDLAEFLTRVRAATAGRDGWRVDETVLLSTFSFHKEAMYRDLHDNEDRILDHPVIRNLALVDGSPGFEPIAPADVDRLAPPEEMPLVLDADASQRAGIAAATAGHSFVLDGPPGTGKSQTIANMIGCLLHAGKRVLFVSEKAAALEVVRNRLGDAGLGGYLLELHSHKATRKEVARGLAAALDEPPIPPSTPAARTVGAALASREGLSAYAEAMNEVREPLGASLHDILGRCAQLAGVPAAPAPEPATLTPDTLRQVRDAADRLARSWRPAALGDDFAWREVTEHDPLDARLQRAEHALRDLSGAAGRNAALAAAFGLTRPAGAAALAALAAHAAGRPAGVDDAWLTAASLRPVRKAATERGRRLAGVRQARDAVRAAAGVGWDDLPAPEDVPAVKRAETRPAAVDPGPLTAEAAAGLTRRFDDDATLLEERLRDVSKITAALTLPAAGTFNDVARVLALCELGGRANRPEPYWFGAGVLAKANTAVAALRQGVEALTAAEGQARLYFREAILDQPVEQLADRLTRVHRGLFRKLFGAYRRDYEAVAAFALPSMSSSDAVAHLGTAVAWRAARRDLAALEQEHAAVLGRFWRGATTDFAALNEALQVAADLLRWAPPQAVPAVIDHVCAPVPDDSLLRAAAAVSAAIARWQSTLRPAPEPAARPELAQAGVRDAIAWLRANAAPLSATARLVSAYDEATGRTLDLAGAERFAALRQAVVDAAGSLGAESADDENTETAAIDWAEKARQLATGSAEKPLTAAQAAALAASRPADGLAAKAAAWTQARDAVTAAFGAARRAALVESLEDYERGPALLRELREDSSGQEEWFSHVAAREVLSGFGLDAAVEFCASEQVPPERLRPVLERAVLRAWADDVLHRDRRLHPVRAEERSHLVDEFRRHDRDLVASAPARIATVLRERRESNLPAEETALLRREGMKETRHLAVRDLIGRARTAVLAMKPCFLMSPLAVSQYLPPDIGFDVVIFDEASQVTPADAINSIYRGAALVAAGDDKQLPPTSFFETVADRDGGTDVSDFQSILELAKACGAFPSLGLAWHYRSRHEALIAFANQAFYGGRLVTFPAADEHSPDAGVHLIPAAGVYRRGTGRDNPVEAAVVAERVVASLTARPDLSLGVVTFSVTQADAIEAALETAVAEHPALAALLDGDRLNGFFVKSLESVQGDERDVMIFSIGYGHDEQGRISTNFGALSRPNGWRRLNVAITRARQRVEIVSSIRARDIPDSANESVRHLAAYLDFAERGGAPSSAAAVTGGALEESVRAAVESWGYAVHTRIGSGGYRIDLGVLHPGHEGEVYAIGIECDGAMYHSSPVARDRDRLRGEVLDGLGWRLYRVWGTAWYRDRAEEETRLRAAIENAVADTSLPARAPGHKPDLLKLLPVS</sequence>
<proteinExistence type="predicted"/>
<dbReference type="InterPro" id="IPR047187">
    <property type="entry name" value="SF1_C_Upf1"/>
</dbReference>
<evidence type="ECO:0000259" key="5">
    <source>
        <dbReference type="Pfam" id="PF13087"/>
    </source>
</evidence>
<evidence type="ECO:0000259" key="6">
    <source>
        <dbReference type="Pfam" id="PF18741"/>
    </source>
</evidence>
<accession>A0ABQ3Z4X9</accession>
<feature type="domain" description="DNA2/NAM7 helicase-like C-terminal" evidence="5">
    <location>
        <begin position="1210"/>
        <end position="1406"/>
    </location>
</feature>
<dbReference type="SUPFAM" id="SSF52540">
    <property type="entry name" value="P-loop containing nucleoside triphosphate hydrolases"/>
    <property type="match status" value="2"/>
</dbReference>
<keyword evidence="8" id="KW-1185">Reference proteome</keyword>
<evidence type="ECO:0000256" key="3">
    <source>
        <dbReference type="ARBA" id="ARBA00022806"/>
    </source>
</evidence>
<reference evidence="7 8" key="1">
    <citation type="submission" date="2021-01" db="EMBL/GenBank/DDBJ databases">
        <title>Whole genome shotgun sequence of Actinoplanes durhamensis NBRC 14914.</title>
        <authorList>
            <person name="Komaki H."/>
            <person name="Tamura T."/>
        </authorList>
    </citation>
    <scope>NUCLEOTIDE SEQUENCE [LARGE SCALE GENOMIC DNA]</scope>
    <source>
        <strain evidence="7 8">NBRC 14914</strain>
    </source>
</reference>
<evidence type="ECO:0000256" key="2">
    <source>
        <dbReference type="ARBA" id="ARBA00022801"/>
    </source>
</evidence>
<dbReference type="InterPro" id="IPR011335">
    <property type="entry name" value="Restrct_endonuc-II-like"/>
</dbReference>
<comment type="caution">
    <text evidence="7">The sequence shown here is derived from an EMBL/GenBank/DDBJ whole genome shotgun (WGS) entry which is preliminary data.</text>
</comment>
<evidence type="ECO:0000256" key="1">
    <source>
        <dbReference type="ARBA" id="ARBA00022741"/>
    </source>
</evidence>
<dbReference type="Pfam" id="PF13087">
    <property type="entry name" value="AAA_12"/>
    <property type="match status" value="1"/>
</dbReference>
<dbReference type="InterPro" id="IPR025103">
    <property type="entry name" value="DUF4011"/>
</dbReference>
<dbReference type="PANTHER" id="PTHR43788:SF8">
    <property type="entry name" value="DNA-BINDING PROTEIN SMUBP-2"/>
    <property type="match status" value="1"/>
</dbReference>
<gene>
    <name evidence="7" type="ORF">Adu01nite_62300</name>
</gene>
<protein>
    <recommendedName>
        <fullName evidence="9">AAA domain-containing protein</fullName>
    </recommendedName>
</protein>
<keyword evidence="4" id="KW-0067">ATP-binding</keyword>
<dbReference type="PANTHER" id="PTHR43788">
    <property type="entry name" value="DNA2/NAM7 HELICASE FAMILY MEMBER"/>
    <property type="match status" value="1"/>
</dbReference>
<dbReference type="RefSeq" id="WP_203731989.1">
    <property type="nucleotide sequence ID" value="NZ_BOML01000050.1"/>
</dbReference>
<evidence type="ECO:0000256" key="4">
    <source>
        <dbReference type="ARBA" id="ARBA00022840"/>
    </source>
</evidence>
<dbReference type="InterPro" id="IPR049468">
    <property type="entry name" value="Restrct_endonuc-II-like_dom"/>
</dbReference>
<name>A0ABQ3Z4X9_9ACTN</name>
<dbReference type="CDD" id="cd18808">
    <property type="entry name" value="SF1_C_Upf1"/>
    <property type="match status" value="1"/>
</dbReference>
<dbReference type="InterPro" id="IPR027417">
    <property type="entry name" value="P-loop_NTPase"/>
</dbReference>
<organism evidence="7 8">
    <name type="scientific">Paractinoplanes durhamensis</name>
    <dbReference type="NCBI Taxonomy" id="113563"/>
    <lineage>
        <taxon>Bacteria</taxon>
        <taxon>Bacillati</taxon>
        <taxon>Actinomycetota</taxon>
        <taxon>Actinomycetes</taxon>
        <taxon>Micromonosporales</taxon>
        <taxon>Micromonosporaceae</taxon>
        <taxon>Paractinoplanes</taxon>
    </lineage>
</organism>
<keyword evidence="2" id="KW-0378">Hydrolase</keyword>
<dbReference type="InterPro" id="IPR041679">
    <property type="entry name" value="DNA2/NAM7-like_C"/>
</dbReference>
<keyword evidence="1" id="KW-0547">Nucleotide-binding</keyword>
<evidence type="ECO:0000313" key="7">
    <source>
        <dbReference type="EMBL" id="GIE04880.1"/>
    </source>
</evidence>
<dbReference type="Pfam" id="PF13195">
    <property type="entry name" value="DUF4011"/>
    <property type="match status" value="1"/>
</dbReference>
<feature type="domain" description="Restriction endonuclease type II-like" evidence="6">
    <location>
        <begin position="1448"/>
        <end position="1545"/>
    </location>
</feature>
<keyword evidence="3" id="KW-0347">Helicase</keyword>
<dbReference type="Gene3D" id="3.40.960.10">
    <property type="entry name" value="VSR Endonuclease"/>
    <property type="match status" value="1"/>
</dbReference>
<dbReference type="Pfam" id="PF18741">
    <property type="entry name" value="MTES_1575"/>
    <property type="match status" value="1"/>
</dbReference>
<dbReference type="Proteomes" id="UP000637628">
    <property type="component" value="Unassembled WGS sequence"/>
</dbReference>